<dbReference type="InterPro" id="IPR031571">
    <property type="entry name" value="RcpC_dom"/>
</dbReference>
<proteinExistence type="predicted"/>
<organism evidence="3 4">
    <name type="scientific">Methylogaea oryzae</name>
    <dbReference type="NCBI Taxonomy" id="1295382"/>
    <lineage>
        <taxon>Bacteria</taxon>
        <taxon>Pseudomonadati</taxon>
        <taxon>Pseudomonadota</taxon>
        <taxon>Gammaproteobacteria</taxon>
        <taxon>Methylococcales</taxon>
        <taxon>Methylococcaceae</taxon>
        <taxon>Methylogaea</taxon>
    </lineage>
</organism>
<dbReference type="Pfam" id="PF16976">
    <property type="entry name" value="RcpC"/>
    <property type="match status" value="1"/>
</dbReference>
<feature type="region of interest" description="Disordered" evidence="1">
    <location>
        <begin position="214"/>
        <end position="245"/>
    </location>
</feature>
<keyword evidence="4" id="KW-1185">Reference proteome</keyword>
<name>A0A8D4VLU7_9GAMM</name>
<dbReference type="RefSeq" id="WP_221048145.1">
    <property type="nucleotide sequence ID" value="NZ_AP019782.1"/>
</dbReference>
<accession>A0A8D4VLU7</accession>
<dbReference type="InterPro" id="IPR013974">
    <property type="entry name" value="SAF"/>
</dbReference>
<sequence length="264" mass="28762">MNSRVLIMFIFALLLAAGAATLAYRWVLSKEAESFASRTDTVPVVVAALPIPFAKRLEEQDMKIAEWPKASLPAEYYKDIKPVVGKIVTRSMVPGELVYPQRVREHLGGSTLSSLIKEGMRAVTVRVDDVAGVAGFIMPENRVDMLATREGTTYTLLRNVNVLAIDQEASPEKDKPIVVRALTLEVTPAQAELLVEAMRKGPLQFALRNPLDASTAEEAPAKAQPPATPVAPSEPRVAPAKKSRGVRVYDWDGKTPRACDNATC</sequence>
<dbReference type="CDD" id="cd11614">
    <property type="entry name" value="SAF_CpaB_FlgA_like"/>
    <property type="match status" value="1"/>
</dbReference>
<dbReference type="NCBIfam" id="TIGR03177">
    <property type="entry name" value="pilus_cpaB"/>
    <property type="match status" value="1"/>
</dbReference>
<dbReference type="Proteomes" id="UP000824988">
    <property type="component" value="Chromosome"/>
</dbReference>
<protein>
    <recommendedName>
        <fullName evidence="2">SAF domain-containing protein</fullName>
    </recommendedName>
</protein>
<dbReference type="KEGG" id="moz:MoryE10_05720"/>
<dbReference type="SMART" id="SM00858">
    <property type="entry name" value="SAF"/>
    <property type="match status" value="1"/>
</dbReference>
<dbReference type="InterPro" id="IPR017592">
    <property type="entry name" value="Pilus_assmbl_Flp-typ_CpaB"/>
</dbReference>
<gene>
    <name evidence="3" type="ORF">MoryE10_05720</name>
</gene>
<dbReference type="EMBL" id="AP019782">
    <property type="protein sequence ID" value="BBL69966.1"/>
    <property type="molecule type" value="Genomic_DNA"/>
</dbReference>
<dbReference type="Pfam" id="PF08666">
    <property type="entry name" value="SAF"/>
    <property type="match status" value="1"/>
</dbReference>
<feature type="domain" description="SAF" evidence="2">
    <location>
        <begin position="42"/>
        <end position="104"/>
    </location>
</feature>
<evidence type="ECO:0000313" key="3">
    <source>
        <dbReference type="EMBL" id="BBL69966.1"/>
    </source>
</evidence>
<evidence type="ECO:0000256" key="1">
    <source>
        <dbReference type="SAM" id="MobiDB-lite"/>
    </source>
</evidence>
<evidence type="ECO:0000259" key="2">
    <source>
        <dbReference type="SMART" id="SM00858"/>
    </source>
</evidence>
<reference evidence="3" key="1">
    <citation type="submission" date="2019-06" db="EMBL/GenBank/DDBJ databases">
        <title>Complete genome sequence of Methylogaea oryzae strain JCM16910.</title>
        <authorList>
            <person name="Asakawa S."/>
        </authorList>
    </citation>
    <scope>NUCLEOTIDE SEQUENCE</scope>
    <source>
        <strain evidence="3">E10</strain>
    </source>
</reference>
<dbReference type="AlphaFoldDB" id="A0A8D4VLU7"/>
<evidence type="ECO:0000313" key="4">
    <source>
        <dbReference type="Proteomes" id="UP000824988"/>
    </source>
</evidence>